<feature type="compositionally biased region" description="Basic residues" evidence="4">
    <location>
        <begin position="732"/>
        <end position="741"/>
    </location>
</feature>
<dbReference type="InterPro" id="IPR011990">
    <property type="entry name" value="TPR-like_helical_dom_sf"/>
</dbReference>
<dbReference type="Proteomes" id="UP000636709">
    <property type="component" value="Unassembled WGS sequence"/>
</dbReference>
<evidence type="ECO:0000256" key="4">
    <source>
        <dbReference type="SAM" id="MobiDB-lite"/>
    </source>
</evidence>
<gene>
    <name evidence="5" type="ORF">HU200_001045</name>
</gene>
<keyword evidence="2" id="KW-0809">Transit peptide</keyword>
<dbReference type="OrthoDB" id="185373at2759"/>
<dbReference type="Pfam" id="PF20431">
    <property type="entry name" value="E_motif"/>
    <property type="match status" value="1"/>
</dbReference>
<dbReference type="PANTHER" id="PTHR47926:SF396">
    <property type="entry name" value="PENTATRICOPEPTIDE REPEAT-CONTAINING PROTEIN"/>
    <property type="match status" value="1"/>
</dbReference>
<dbReference type="Pfam" id="PF13041">
    <property type="entry name" value="PPR_2"/>
    <property type="match status" value="2"/>
</dbReference>
<evidence type="ECO:0000256" key="3">
    <source>
        <dbReference type="PROSITE-ProRule" id="PRU00708"/>
    </source>
</evidence>
<dbReference type="Gene3D" id="1.25.40.10">
    <property type="entry name" value="Tetratricopeptide repeat domain"/>
    <property type="match status" value="2"/>
</dbReference>
<evidence type="ECO:0008006" key="7">
    <source>
        <dbReference type="Google" id="ProtNLM"/>
    </source>
</evidence>
<dbReference type="NCBIfam" id="TIGR00756">
    <property type="entry name" value="PPR"/>
    <property type="match status" value="2"/>
</dbReference>
<dbReference type="PANTHER" id="PTHR47926">
    <property type="entry name" value="PENTATRICOPEPTIDE REPEAT-CONTAINING PROTEIN"/>
    <property type="match status" value="1"/>
</dbReference>
<protein>
    <recommendedName>
        <fullName evidence="7">Pentatricopeptide repeat-containing protein</fullName>
    </recommendedName>
</protein>
<feature type="repeat" description="PPR" evidence="3">
    <location>
        <begin position="440"/>
        <end position="474"/>
    </location>
</feature>
<feature type="region of interest" description="Disordered" evidence="4">
    <location>
        <begin position="145"/>
        <end position="174"/>
    </location>
</feature>
<proteinExistence type="predicted"/>
<reference evidence="5" key="1">
    <citation type="submission" date="2020-07" db="EMBL/GenBank/DDBJ databases">
        <title>Genome sequence and genetic diversity analysis of an under-domesticated orphan crop, white fonio (Digitaria exilis).</title>
        <authorList>
            <person name="Bennetzen J.L."/>
            <person name="Chen S."/>
            <person name="Ma X."/>
            <person name="Wang X."/>
            <person name="Yssel A.E.J."/>
            <person name="Chaluvadi S.R."/>
            <person name="Johnson M."/>
            <person name="Gangashetty P."/>
            <person name="Hamidou F."/>
            <person name="Sanogo M.D."/>
            <person name="Zwaenepoel A."/>
            <person name="Wallace J."/>
            <person name="Van De Peer Y."/>
            <person name="Van Deynze A."/>
        </authorList>
    </citation>
    <scope>NUCLEOTIDE SEQUENCE</scope>
    <source>
        <tissue evidence="5">Leaves</tissue>
    </source>
</reference>
<evidence type="ECO:0000313" key="5">
    <source>
        <dbReference type="EMBL" id="KAF8781072.1"/>
    </source>
</evidence>
<dbReference type="EMBL" id="JACEFO010000112">
    <property type="protein sequence ID" value="KAF8781072.1"/>
    <property type="molecule type" value="Genomic_DNA"/>
</dbReference>
<feature type="compositionally biased region" description="Pro residues" evidence="4">
    <location>
        <begin position="148"/>
        <end position="164"/>
    </location>
</feature>
<keyword evidence="6" id="KW-1185">Reference proteome</keyword>
<organism evidence="5 6">
    <name type="scientific">Digitaria exilis</name>
    <dbReference type="NCBI Taxonomy" id="1010633"/>
    <lineage>
        <taxon>Eukaryota</taxon>
        <taxon>Viridiplantae</taxon>
        <taxon>Streptophyta</taxon>
        <taxon>Embryophyta</taxon>
        <taxon>Tracheophyta</taxon>
        <taxon>Spermatophyta</taxon>
        <taxon>Magnoliopsida</taxon>
        <taxon>Liliopsida</taxon>
        <taxon>Poales</taxon>
        <taxon>Poaceae</taxon>
        <taxon>PACMAD clade</taxon>
        <taxon>Panicoideae</taxon>
        <taxon>Panicodae</taxon>
        <taxon>Paniceae</taxon>
        <taxon>Anthephorinae</taxon>
        <taxon>Digitaria</taxon>
    </lineage>
</organism>
<sequence length="741" mass="79532">MATPPTTRALLSCGHLHPLDANDPASQLSLVCGSWRVGARVLFGHDDDGARAVRGGVEFTCRRARPGEPGRWVRRATCGEFAGKRAVAGDGSSRAGNKAATHEHDFLSLYTAASAAKDSPLQLHDSKSPPPSKGSFFLTTHDFLNPLEKPPAGAPPEPPSPSPFPAVSGVDDSGHHHHQLVVANSSQRALPLPGGVGTFTICPAPVSVARPSSAAVVKAEPPAFVLWGQPAAALHPGARGTAPTANGCPLQGLHHFVSMMHSEVCPDFVLIVSVLKAYMELDDLPGATAAHSLVVKSGFDNEVDMVITLTSMYAKFGCIVAARALFDRVPTPRVNLILWNAMISGYSKNGLANEAVQLFKQMRKVARSMSPDSVTLRSVILACAQLCSVELAEWIEDYVQGSEYRDDVLVNTALIDMYSKAGSITHAHTIFERMHMQERDVVVWSALIGGYGVHGHVKEAVALFEDMKHAGVKPNDVTFLGLLSACNHAGAVEKGWSYFHSMKHDYGIEPRHQHYACVVDLLARAGHLDRAYKFIMDMLIKPEMSVWGALLHGCKMHGHSDMALAECAAQRIFELEHSNAGHYVQLANLYASAGMWSHVAGVRVTMREKGVSKATGCSSIDINGEMHSFHAGDHSHPRAAEIFALLNDSKGGSEGRKLQRWWLLNSLTHALQSSGVDLSQASISVQINLGKRAVKRPGAGLPSTEPTDPASNDEIDQQLAMLGGGAEDLSHAAKRHKPGNS</sequence>
<evidence type="ECO:0000313" key="6">
    <source>
        <dbReference type="Proteomes" id="UP000636709"/>
    </source>
</evidence>
<evidence type="ECO:0000256" key="2">
    <source>
        <dbReference type="ARBA" id="ARBA00022946"/>
    </source>
</evidence>
<feature type="repeat" description="PPR" evidence="3">
    <location>
        <begin position="335"/>
        <end position="369"/>
    </location>
</feature>
<dbReference type="InterPro" id="IPR046960">
    <property type="entry name" value="PPR_At4g14850-like_plant"/>
</dbReference>
<dbReference type="AlphaFoldDB" id="A0A835FZQ8"/>
<dbReference type="PROSITE" id="PS51375">
    <property type="entry name" value="PPR"/>
    <property type="match status" value="2"/>
</dbReference>
<name>A0A835FZQ8_9POAL</name>
<evidence type="ECO:0000256" key="1">
    <source>
        <dbReference type="ARBA" id="ARBA00022737"/>
    </source>
</evidence>
<dbReference type="GO" id="GO:0003723">
    <property type="term" value="F:RNA binding"/>
    <property type="evidence" value="ECO:0007669"/>
    <property type="project" value="InterPro"/>
</dbReference>
<dbReference type="InterPro" id="IPR046848">
    <property type="entry name" value="E_motif"/>
</dbReference>
<accession>A0A835FZQ8</accession>
<feature type="region of interest" description="Disordered" evidence="4">
    <location>
        <begin position="695"/>
        <end position="741"/>
    </location>
</feature>
<keyword evidence="1" id="KW-0677">Repeat</keyword>
<dbReference type="InterPro" id="IPR002885">
    <property type="entry name" value="PPR_rpt"/>
</dbReference>
<dbReference type="FunFam" id="1.25.40.10:FF:002330">
    <property type="entry name" value="Transcription factor BIM2"/>
    <property type="match status" value="1"/>
</dbReference>
<comment type="caution">
    <text evidence="5">The sequence shown here is derived from an EMBL/GenBank/DDBJ whole genome shotgun (WGS) entry which is preliminary data.</text>
</comment>
<dbReference type="Pfam" id="PF01535">
    <property type="entry name" value="PPR"/>
    <property type="match status" value="1"/>
</dbReference>
<dbReference type="GO" id="GO:0009451">
    <property type="term" value="P:RNA modification"/>
    <property type="evidence" value="ECO:0007669"/>
    <property type="project" value="InterPro"/>
</dbReference>